<evidence type="ECO:0000313" key="2">
    <source>
        <dbReference type="Proteomes" id="UP000076761"/>
    </source>
</evidence>
<protein>
    <submittedName>
        <fullName evidence="1">Uncharacterized protein</fullName>
    </submittedName>
</protein>
<dbReference type="EMBL" id="KV425668">
    <property type="protein sequence ID" value="KZT18654.1"/>
    <property type="molecule type" value="Genomic_DNA"/>
</dbReference>
<dbReference type="AlphaFoldDB" id="A0A165MQV7"/>
<dbReference type="Gene3D" id="3.80.10.10">
    <property type="entry name" value="Ribonuclease Inhibitor"/>
    <property type="match status" value="1"/>
</dbReference>
<proteinExistence type="predicted"/>
<organism evidence="1 2">
    <name type="scientific">Neolentinus lepideus HHB14362 ss-1</name>
    <dbReference type="NCBI Taxonomy" id="1314782"/>
    <lineage>
        <taxon>Eukaryota</taxon>
        <taxon>Fungi</taxon>
        <taxon>Dikarya</taxon>
        <taxon>Basidiomycota</taxon>
        <taxon>Agaricomycotina</taxon>
        <taxon>Agaricomycetes</taxon>
        <taxon>Gloeophyllales</taxon>
        <taxon>Gloeophyllaceae</taxon>
        <taxon>Neolentinus</taxon>
    </lineage>
</organism>
<keyword evidence="2" id="KW-1185">Reference proteome</keyword>
<reference evidence="1 2" key="1">
    <citation type="journal article" date="2016" name="Mol. Biol. Evol.">
        <title>Comparative Genomics of Early-Diverging Mushroom-Forming Fungi Provides Insights into the Origins of Lignocellulose Decay Capabilities.</title>
        <authorList>
            <person name="Nagy L.G."/>
            <person name="Riley R."/>
            <person name="Tritt A."/>
            <person name="Adam C."/>
            <person name="Daum C."/>
            <person name="Floudas D."/>
            <person name="Sun H."/>
            <person name="Yadav J.S."/>
            <person name="Pangilinan J."/>
            <person name="Larsson K.H."/>
            <person name="Matsuura K."/>
            <person name="Barry K."/>
            <person name="Labutti K."/>
            <person name="Kuo R."/>
            <person name="Ohm R.A."/>
            <person name="Bhattacharya S.S."/>
            <person name="Shirouzu T."/>
            <person name="Yoshinaga Y."/>
            <person name="Martin F.M."/>
            <person name="Grigoriev I.V."/>
            <person name="Hibbett D.S."/>
        </authorList>
    </citation>
    <scope>NUCLEOTIDE SEQUENCE [LARGE SCALE GENOMIC DNA]</scope>
    <source>
        <strain evidence="1 2">HHB14362 ss-1</strain>
    </source>
</reference>
<dbReference type="OrthoDB" id="3270987at2759"/>
<dbReference type="Proteomes" id="UP000076761">
    <property type="component" value="Unassembled WGS sequence"/>
</dbReference>
<gene>
    <name evidence="1" type="ORF">NEOLEDRAFT_128727</name>
</gene>
<dbReference type="Gene3D" id="1.20.1280.50">
    <property type="match status" value="1"/>
</dbReference>
<accession>A0A165MQV7</accession>
<dbReference type="InParanoid" id="A0A165MQV7"/>
<dbReference type="STRING" id="1314782.A0A165MQV7"/>
<sequence length="458" mass="51663">MTVPVAQIAPSAGPNSPTLPPELLSDIFTRCLAIDHRGVASTAPSFILTRVSRYWRDVAFSTPRLWREVGVKVNENERFEAKAAFMRWWLSYSGDGPLTISLTESCDYSLPFASPTMDVISEYLYRCETLFICVPEPRIHFLRTPHAPLLCNITVEYDSRIDAAHRRDLSLAFAPYVRELVVEWTYLQRLRPCSVQWTRLHTLDLHGILSAYATLEVLQECSSLKHCDLTFYELEDEEDAYPLVVHMNELESLVLSYGDGCGINDVLRQLCTPRLTSLHIIAADMCEVPLDVWRSIVPKSGSSLKDLSIRCEGCITASFEAFLDLLRPMNDLEDLAITGILGGDPFDGFAEDFFRALTIPLGEDQGPLTARTLLPRLREFNVTGVSRNITQSELCLDVCIQSLSSSRPERYGTGVNPGLRLLCVQWYVQGDAYVRSWCRQGCDHFVEKQEDPSAFTDK</sequence>
<name>A0A165MQV7_9AGAM</name>
<dbReference type="SUPFAM" id="SSF52047">
    <property type="entry name" value="RNI-like"/>
    <property type="match status" value="1"/>
</dbReference>
<dbReference type="InterPro" id="IPR032675">
    <property type="entry name" value="LRR_dom_sf"/>
</dbReference>
<evidence type="ECO:0000313" key="1">
    <source>
        <dbReference type="EMBL" id="KZT18654.1"/>
    </source>
</evidence>